<keyword evidence="5" id="KW-0049">Antioxidant</keyword>
<keyword evidence="15" id="KW-1185">Reference proteome</keyword>
<evidence type="ECO:0000256" key="12">
    <source>
        <dbReference type="ARBA" id="ARBA00049091"/>
    </source>
</evidence>
<dbReference type="GO" id="GO:0034599">
    <property type="term" value="P:cellular response to oxidative stress"/>
    <property type="evidence" value="ECO:0007669"/>
    <property type="project" value="TreeGrafter"/>
</dbReference>
<dbReference type="PANTHER" id="PTHR42801">
    <property type="entry name" value="THIOREDOXIN-DEPENDENT PEROXIDE REDUCTASE"/>
    <property type="match status" value="1"/>
</dbReference>
<comment type="similarity">
    <text evidence="10">Belongs to the peroxiredoxin family. BCP/PrxQ subfamily.</text>
</comment>
<evidence type="ECO:0000256" key="10">
    <source>
        <dbReference type="ARBA" id="ARBA00038489"/>
    </source>
</evidence>
<evidence type="ECO:0000256" key="8">
    <source>
        <dbReference type="ARBA" id="ARBA00023284"/>
    </source>
</evidence>
<proteinExistence type="inferred from homology"/>
<evidence type="ECO:0000256" key="4">
    <source>
        <dbReference type="ARBA" id="ARBA00022559"/>
    </source>
</evidence>
<evidence type="ECO:0000256" key="9">
    <source>
        <dbReference type="ARBA" id="ARBA00032824"/>
    </source>
</evidence>
<evidence type="ECO:0000313" key="14">
    <source>
        <dbReference type="EMBL" id="SEJ68137.1"/>
    </source>
</evidence>
<evidence type="ECO:0000256" key="1">
    <source>
        <dbReference type="ARBA" id="ARBA00003330"/>
    </source>
</evidence>
<comment type="catalytic activity">
    <reaction evidence="12">
        <text>a hydroperoxide + [thioredoxin]-dithiol = an alcohol + [thioredoxin]-disulfide + H2O</text>
        <dbReference type="Rhea" id="RHEA:62620"/>
        <dbReference type="Rhea" id="RHEA-COMP:10698"/>
        <dbReference type="Rhea" id="RHEA-COMP:10700"/>
        <dbReference type="ChEBI" id="CHEBI:15377"/>
        <dbReference type="ChEBI" id="CHEBI:29950"/>
        <dbReference type="ChEBI" id="CHEBI:30879"/>
        <dbReference type="ChEBI" id="CHEBI:35924"/>
        <dbReference type="ChEBI" id="CHEBI:50058"/>
        <dbReference type="EC" id="1.11.1.24"/>
    </reaction>
</comment>
<gene>
    <name evidence="14" type="ORF">SAMN04488127_2470</name>
</gene>
<dbReference type="NCBIfam" id="NF006960">
    <property type="entry name" value="PRK09437.1"/>
    <property type="match status" value="1"/>
</dbReference>
<dbReference type="PANTHER" id="PTHR42801:SF4">
    <property type="entry name" value="AHPC_TSA FAMILY PROTEIN"/>
    <property type="match status" value="1"/>
</dbReference>
<feature type="domain" description="Thioredoxin" evidence="13">
    <location>
        <begin position="19"/>
        <end position="173"/>
    </location>
</feature>
<comment type="subunit">
    <text evidence="2">Monomer.</text>
</comment>
<keyword evidence="6" id="KW-0560">Oxidoreductase</keyword>
<keyword evidence="4" id="KW-0575">Peroxidase</keyword>
<keyword evidence="7" id="KW-1015">Disulfide bond</keyword>
<dbReference type="FunFam" id="3.40.30.10:FF:000007">
    <property type="entry name" value="Thioredoxin-dependent thiol peroxidase"/>
    <property type="match status" value="1"/>
</dbReference>
<evidence type="ECO:0000256" key="2">
    <source>
        <dbReference type="ARBA" id="ARBA00011245"/>
    </source>
</evidence>
<accession>A0A1H7AW67</accession>
<dbReference type="InterPro" id="IPR013766">
    <property type="entry name" value="Thioredoxin_domain"/>
</dbReference>
<dbReference type="GO" id="GO:0008379">
    <property type="term" value="F:thioredoxin peroxidase activity"/>
    <property type="evidence" value="ECO:0007669"/>
    <property type="project" value="TreeGrafter"/>
</dbReference>
<name>A0A1H7AW67_9BACL</name>
<dbReference type="AlphaFoldDB" id="A0A1H7AW67"/>
<dbReference type="STRING" id="426757.SAMN04488127_2470"/>
<evidence type="ECO:0000256" key="7">
    <source>
        <dbReference type="ARBA" id="ARBA00023157"/>
    </source>
</evidence>
<dbReference type="Gene3D" id="3.40.30.10">
    <property type="entry name" value="Glutaredoxin"/>
    <property type="match status" value="1"/>
</dbReference>
<dbReference type="InterPro" id="IPR050924">
    <property type="entry name" value="Peroxiredoxin_BCP/PrxQ"/>
</dbReference>
<evidence type="ECO:0000256" key="3">
    <source>
        <dbReference type="ARBA" id="ARBA00013017"/>
    </source>
</evidence>
<dbReference type="Proteomes" id="UP000199200">
    <property type="component" value="Unassembled WGS sequence"/>
</dbReference>
<organism evidence="14 15">
    <name type="scientific">Bhargavaea ginsengi</name>
    <dbReference type="NCBI Taxonomy" id="426757"/>
    <lineage>
        <taxon>Bacteria</taxon>
        <taxon>Bacillati</taxon>
        <taxon>Bacillota</taxon>
        <taxon>Bacilli</taxon>
        <taxon>Bacillales</taxon>
        <taxon>Caryophanaceae</taxon>
        <taxon>Bhargavaea</taxon>
    </lineage>
</organism>
<dbReference type="InterPro" id="IPR036249">
    <property type="entry name" value="Thioredoxin-like_sf"/>
</dbReference>
<evidence type="ECO:0000256" key="6">
    <source>
        <dbReference type="ARBA" id="ARBA00023002"/>
    </source>
</evidence>
<sequence>MLRYDEENEFMEGSGMAETLEGLSAPDFTLTDSEGNAVSLSDYKGKQHVILYFYPKDNTPGCTTQACDFRDSHGEFEKLNAVILGVSPDSQASHTKFIDKHGLPFRLLVDEDHQVAEQYGVWTLKKNFGKEYMGIERSTFLIDPTGTVVKEWRKVRVKGHVEEALETLRQLTDN</sequence>
<dbReference type="InterPro" id="IPR000866">
    <property type="entry name" value="AhpC/TSA"/>
</dbReference>
<dbReference type="PROSITE" id="PS51352">
    <property type="entry name" value="THIOREDOXIN_2"/>
    <property type="match status" value="1"/>
</dbReference>
<evidence type="ECO:0000256" key="11">
    <source>
        <dbReference type="ARBA" id="ARBA00041373"/>
    </source>
</evidence>
<evidence type="ECO:0000259" key="13">
    <source>
        <dbReference type="PROSITE" id="PS51352"/>
    </source>
</evidence>
<dbReference type="EMBL" id="FNZF01000005">
    <property type="protein sequence ID" value="SEJ68137.1"/>
    <property type="molecule type" value="Genomic_DNA"/>
</dbReference>
<evidence type="ECO:0000313" key="15">
    <source>
        <dbReference type="Proteomes" id="UP000199200"/>
    </source>
</evidence>
<protein>
    <recommendedName>
        <fullName evidence="3">thioredoxin-dependent peroxiredoxin</fullName>
        <ecNumber evidence="3">1.11.1.24</ecNumber>
    </recommendedName>
    <alternativeName>
        <fullName evidence="11">Bacterioferritin comigratory protein</fullName>
    </alternativeName>
    <alternativeName>
        <fullName evidence="9">Thioredoxin peroxidase</fullName>
    </alternativeName>
</protein>
<dbReference type="GO" id="GO:0005737">
    <property type="term" value="C:cytoplasm"/>
    <property type="evidence" value="ECO:0007669"/>
    <property type="project" value="TreeGrafter"/>
</dbReference>
<evidence type="ECO:0000256" key="5">
    <source>
        <dbReference type="ARBA" id="ARBA00022862"/>
    </source>
</evidence>
<dbReference type="CDD" id="cd03017">
    <property type="entry name" value="PRX_BCP"/>
    <property type="match status" value="1"/>
</dbReference>
<dbReference type="Pfam" id="PF00578">
    <property type="entry name" value="AhpC-TSA"/>
    <property type="match status" value="1"/>
</dbReference>
<dbReference type="GO" id="GO:0045454">
    <property type="term" value="P:cell redox homeostasis"/>
    <property type="evidence" value="ECO:0007669"/>
    <property type="project" value="TreeGrafter"/>
</dbReference>
<dbReference type="SUPFAM" id="SSF52833">
    <property type="entry name" value="Thioredoxin-like"/>
    <property type="match status" value="1"/>
</dbReference>
<dbReference type="EC" id="1.11.1.24" evidence="3"/>
<keyword evidence="8" id="KW-0676">Redox-active center</keyword>
<comment type="function">
    <text evidence="1">Thiol-specific peroxidase that catalyzes the reduction of hydrogen peroxide and organic hydroperoxides to water and alcohols, respectively. Plays a role in cell protection against oxidative stress by detoxifying peroxides and as sensor of hydrogen peroxide-mediated signaling events.</text>
</comment>
<reference evidence="15" key="1">
    <citation type="submission" date="2016-10" db="EMBL/GenBank/DDBJ databases">
        <authorList>
            <person name="Varghese N."/>
            <person name="Submissions S."/>
        </authorList>
    </citation>
    <scope>NUCLEOTIDE SEQUENCE [LARGE SCALE GENOMIC DNA]</scope>
    <source>
        <strain evidence="15">CGMCC 1.6763</strain>
    </source>
</reference>